<evidence type="ECO:0000259" key="8">
    <source>
        <dbReference type="PROSITE" id="PS50850"/>
    </source>
</evidence>
<feature type="domain" description="Major facilitator superfamily (MFS) profile" evidence="8">
    <location>
        <begin position="7"/>
        <end position="441"/>
    </location>
</feature>
<evidence type="ECO:0000256" key="2">
    <source>
        <dbReference type="ARBA" id="ARBA00022448"/>
    </source>
</evidence>
<feature type="transmembrane region" description="Helical" evidence="7">
    <location>
        <begin position="52"/>
        <end position="71"/>
    </location>
</feature>
<evidence type="ECO:0000256" key="1">
    <source>
        <dbReference type="ARBA" id="ARBA00004651"/>
    </source>
</evidence>
<accession>A0A9Y1FP09</accession>
<dbReference type="GO" id="GO:0022857">
    <property type="term" value="F:transmembrane transporter activity"/>
    <property type="evidence" value="ECO:0007669"/>
    <property type="project" value="InterPro"/>
</dbReference>
<feature type="transmembrane region" description="Helical" evidence="7">
    <location>
        <begin position="285"/>
        <end position="303"/>
    </location>
</feature>
<comment type="subcellular location">
    <subcellularLocation>
        <location evidence="1">Cell membrane</location>
        <topology evidence="1">Multi-pass membrane protein</topology>
    </subcellularLocation>
</comment>
<evidence type="ECO:0000256" key="5">
    <source>
        <dbReference type="ARBA" id="ARBA00022989"/>
    </source>
</evidence>
<dbReference type="PROSITE" id="PS50850">
    <property type="entry name" value="MFS"/>
    <property type="match status" value="1"/>
</dbReference>
<dbReference type="InterPro" id="IPR011701">
    <property type="entry name" value="MFS"/>
</dbReference>
<dbReference type="Proteomes" id="UP001200513">
    <property type="component" value="Chromosome"/>
</dbReference>
<dbReference type="EMBL" id="CP084167">
    <property type="protein sequence ID" value="UJG43661.1"/>
    <property type="molecule type" value="Genomic_DNA"/>
</dbReference>
<name>A0A9Y1FP09_9ARCH</name>
<dbReference type="PANTHER" id="PTHR43414:SF1">
    <property type="entry name" value="PEPTIDE PERMEASE"/>
    <property type="match status" value="1"/>
</dbReference>
<dbReference type="Pfam" id="PF07690">
    <property type="entry name" value="MFS_1"/>
    <property type="match status" value="2"/>
</dbReference>
<dbReference type="CDD" id="cd17325">
    <property type="entry name" value="MFS_MdtG_SLC18_like"/>
    <property type="match status" value="1"/>
</dbReference>
<evidence type="ECO:0000256" key="6">
    <source>
        <dbReference type="ARBA" id="ARBA00023136"/>
    </source>
</evidence>
<feature type="transmembrane region" description="Helical" evidence="7">
    <location>
        <begin position="7"/>
        <end position="32"/>
    </location>
</feature>
<dbReference type="GO" id="GO:0005886">
    <property type="term" value="C:plasma membrane"/>
    <property type="evidence" value="ECO:0007669"/>
    <property type="project" value="UniProtKB-SubCell"/>
</dbReference>
<evidence type="ECO:0000256" key="4">
    <source>
        <dbReference type="ARBA" id="ARBA00022692"/>
    </source>
</evidence>
<feature type="transmembrane region" description="Helical" evidence="7">
    <location>
        <begin position="142"/>
        <end position="166"/>
    </location>
</feature>
<dbReference type="Gene3D" id="1.20.1250.20">
    <property type="entry name" value="MFS general substrate transporter like domains"/>
    <property type="match status" value="2"/>
</dbReference>
<organism evidence="9">
    <name type="scientific">Candidatus Heimdallarchaeum endolithica</name>
    <dbReference type="NCBI Taxonomy" id="2876572"/>
    <lineage>
        <taxon>Archaea</taxon>
        <taxon>Promethearchaeati</taxon>
        <taxon>Candidatus Heimdallarchaeota</taxon>
        <taxon>Candidatus Heimdallarchaeia (ex Rinke et al. 2021) (nom. nud.)</taxon>
        <taxon>Candidatus Heimdallarchaeales</taxon>
        <taxon>Candidatus Heimdallarchaeaceae</taxon>
        <taxon>Candidatus Heimdallarchaeum</taxon>
    </lineage>
</organism>
<dbReference type="InterPro" id="IPR036259">
    <property type="entry name" value="MFS_trans_sf"/>
</dbReference>
<keyword evidence="3" id="KW-1003">Cell membrane</keyword>
<dbReference type="SUPFAM" id="SSF103473">
    <property type="entry name" value="MFS general substrate transporter"/>
    <property type="match status" value="1"/>
</dbReference>
<keyword evidence="4 7" id="KW-0812">Transmembrane</keyword>
<sequence length="460" mass="51721">MDKYKRTLFGLMLSSFIVNLGFGAIMPFLSIYSSLFFYPIDLGFIIIREVTQIGLLTSAMMISRAFLAPFYGRMSDKEGRKAIIVVGLGLYVILTFGFGLATSFYALFAVRFVQGIASALVWPVAESAVVDVSKEEKRGRNLGWFMMSMTLGWSIGPFLSSVLIWFAKLFVSSQIKAFQFTFFMMGGLSFIGFVIFNILVIDPKTDKARMSIREIWHAVVLVIKTTFNLSNLGIPSFLRPSFWKERTVSLRAIFIMAFSNGFGFAMVFPIFSLFFYQFYNLSEEFIGTIFGIVGLIGVIFNPIGGWVSDRTNKKVVVLFTGLFSGILMGFAGFKFSIFVIIGLFTARQIVQQMNMPSFRALQADLVEPEKRGLEFGNVQMFFNTGSILGPILGGILYDKFSEQDFSFIGLQAFGVEYLFLITSLLAIIATIVLIIFVKKRDFVVSKLKETKEEYGFIVSE</sequence>
<feature type="transmembrane region" description="Helical" evidence="7">
    <location>
        <begin position="178"/>
        <end position="203"/>
    </location>
</feature>
<gene>
    <name evidence="9" type="ORF">K9W46_00415</name>
</gene>
<evidence type="ECO:0000313" key="9">
    <source>
        <dbReference type="EMBL" id="UJG43661.1"/>
    </source>
</evidence>
<dbReference type="PANTHER" id="PTHR43414">
    <property type="entry name" value="MULTIDRUG RESISTANCE PROTEIN MDTG"/>
    <property type="match status" value="1"/>
</dbReference>
<dbReference type="InterPro" id="IPR020846">
    <property type="entry name" value="MFS_dom"/>
</dbReference>
<keyword evidence="5 7" id="KW-1133">Transmembrane helix</keyword>
<keyword evidence="6 7" id="KW-0472">Membrane</keyword>
<feature type="transmembrane region" description="Helical" evidence="7">
    <location>
        <begin position="250"/>
        <end position="276"/>
    </location>
</feature>
<feature type="transmembrane region" description="Helical" evidence="7">
    <location>
        <begin position="417"/>
        <end position="437"/>
    </location>
</feature>
<evidence type="ECO:0000256" key="7">
    <source>
        <dbReference type="SAM" id="Phobius"/>
    </source>
</evidence>
<keyword evidence="2" id="KW-0813">Transport</keyword>
<feature type="transmembrane region" description="Helical" evidence="7">
    <location>
        <begin position="83"/>
        <end position="106"/>
    </location>
</feature>
<proteinExistence type="predicted"/>
<dbReference type="AlphaFoldDB" id="A0A9Y1FP09"/>
<feature type="transmembrane region" description="Helical" evidence="7">
    <location>
        <begin position="112"/>
        <end position="130"/>
    </location>
</feature>
<reference evidence="9" key="1">
    <citation type="journal article" date="2022" name="Nat. Microbiol.">
        <title>Unique mobile elements and scalable gene flow at the prokaryote-eukaryote boundary revealed by circularized Asgard archaea genomes.</title>
        <authorList>
            <person name="Wu F."/>
            <person name="Speth D.R."/>
            <person name="Philosof A."/>
            <person name="Cremiere A."/>
            <person name="Narayanan A."/>
            <person name="Barco R.A."/>
            <person name="Connon S.A."/>
            <person name="Amend J.P."/>
            <person name="Antoshechkin I.A."/>
            <person name="Orphan V.J."/>
        </authorList>
    </citation>
    <scope>NUCLEOTIDE SEQUENCE</scope>
    <source>
        <strain evidence="9">PR6</strain>
    </source>
</reference>
<evidence type="ECO:0000256" key="3">
    <source>
        <dbReference type="ARBA" id="ARBA00022475"/>
    </source>
</evidence>
<feature type="transmembrane region" description="Helical" evidence="7">
    <location>
        <begin position="315"/>
        <end position="346"/>
    </location>
</feature>
<protein>
    <submittedName>
        <fullName evidence="9">MFS transporter</fullName>
    </submittedName>
</protein>